<keyword evidence="3" id="KW-1185">Reference proteome</keyword>
<dbReference type="RefSeq" id="WP_038084296.1">
    <property type="nucleotide sequence ID" value="NZ_JMIR01000002.1"/>
</dbReference>
<protein>
    <submittedName>
        <fullName evidence="2">DJ-1/PfpI family protein</fullName>
    </submittedName>
</protein>
<evidence type="ECO:0000259" key="1">
    <source>
        <dbReference type="Pfam" id="PF01965"/>
    </source>
</evidence>
<dbReference type="Gene3D" id="3.40.50.880">
    <property type="match status" value="2"/>
</dbReference>
<name>A0A074MGR7_9BACL</name>
<reference evidence="2 3" key="1">
    <citation type="journal article" date="2013" name="Int. J. Syst. Evol. Microbiol.">
        <title>Tumebacillus flagellatus sp. nov., an alpha-amylase/pullulanase-producing bacterium isolated from cassava wastewater.</title>
        <authorList>
            <person name="Wang Q."/>
            <person name="Xie N."/>
            <person name="Qin Y."/>
            <person name="Shen N."/>
            <person name="Zhu J."/>
            <person name="Mi H."/>
            <person name="Huang R."/>
        </authorList>
    </citation>
    <scope>NUCLEOTIDE SEQUENCE [LARGE SCALE GENOMIC DNA]</scope>
    <source>
        <strain evidence="2 3">GST4</strain>
    </source>
</reference>
<evidence type="ECO:0000313" key="2">
    <source>
        <dbReference type="EMBL" id="KEO84922.1"/>
    </source>
</evidence>
<proteinExistence type="predicted"/>
<dbReference type="InterPro" id="IPR052158">
    <property type="entry name" value="INH-QAR"/>
</dbReference>
<dbReference type="AlphaFoldDB" id="A0A074MGR7"/>
<feature type="domain" description="DJ-1/PfpI" evidence="1">
    <location>
        <begin position="69"/>
        <end position="224"/>
    </location>
</feature>
<accession>A0A074MGR7</accession>
<dbReference type="Proteomes" id="UP000027931">
    <property type="component" value="Unassembled WGS sequence"/>
</dbReference>
<gene>
    <name evidence="2" type="ORF">EL26_02625</name>
</gene>
<dbReference type="InterPro" id="IPR029062">
    <property type="entry name" value="Class_I_gatase-like"/>
</dbReference>
<dbReference type="STRING" id="1157490.EL26_02625"/>
<dbReference type="InterPro" id="IPR002818">
    <property type="entry name" value="DJ-1/PfpI"/>
</dbReference>
<evidence type="ECO:0000313" key="3">
    <source>
        <dbReference type="Proteomes" id="UP000027931"/>
    </source>
</evidence>
<comment type="caution">
    <text evidence="2">The sequence shown here is derived from an EMBL/GenBank/DDBJ whole genome shotgun (WGS) entry which is preliminary data.</text>
</comment>
<organism evidence="2 3">
    <name type="scientific">Tumebacillus flagellatus</name>
    <dbReference type="NCBI Taxonomy" id="1157490"/>
    <lineage>
        <taxon>Bacteria</taxon>
        <taxon>Bacillati</taxon>
        <taxon>Bacillota</taxon>
        <taxon>Bacilli</taxon>
        <taxon>Bacillales</taxon>
        <taxon>Alicyclobacillaceae</taxon>
        <taxon>Tumebacillus</taxon>
    </lineage>
</organism>
<sequence>MKKILMRCVLYLVILAVFLGGVGIYGMKRSAAEFYFNVNDRPMPADLQDITPPKLDPNKPTVALVMDVGTTEIFDFLMPYELFSMTEKYNVVSVASDTKLRTLSGGVDLFPNYSFAQLDALLGKSPDIIVIPYMPSVNQAGYQPVREWIQKHGETTLLSICGGSGNLADTGLLKGKSATSHWQAIDLELQKKYPDTEWLKDHRYVAQGNIVTSGGQTGGIDAVLYVISQKLGMAEAEKLSNDIHYPTFQFVQNPVVAPYSVDLKYSTYVLNKAFQWNKTQTGVMLYNGMDEMAMSSVFDAFADTGTTQVSTFASVRQPVVTKHGLTLLPRYTYADADAPKLDHMYVTGIEAKSLASDEIQKYNAQSKQPSLQYMHADEPERFVFEQPLEALAKQEDMMTAKHGVKRFEYRGQNLHLESSSAMPYDTYSELLLTVLLAVLTAWAIDRRFLSKRSASRKKTELSA</sequence>
<dbReference type="OrthoDB" id="6382410at2"/>
<dbReference type="PANTHER" id="PTHR43130">
    <property type="entry name" value="ARAC-FAMILY TRANSCRIPTIONAL REGULATOR"/>
    <property type="match status" value="1"/>
</dbReference>
<dbReference type="SUPFAM" id="SSF52317">
    <property type="entry name" value="Class I glutamine amidotransferase-like"/>
    <property type="match status" value="2"/>
</dbReference>
<dbReference type="eggNOG" id="COG4977">
    <property type="taxonomic scope" value="Bacteria"/>
</dbReference>
<dbReference type="EMBL" id="JMIR01000002">
    <property type="protein sequence ID" value="KEO84922.1"/>
    <property type="molecule type" value="Genomic_DNA"/>
</dbReference>
<dbReference type="Pfam" id="PF01965">
    <property type="entry name" value="DJ-1_PfpI"/>
    <property type="match status" value="1"/>
</dbReference>
<dbReference type="PANTHER" id="PTHR43130:SF3">
    <property type="entry name" value="HTH-TYPE TRANSCRIPTIONAL REGULATOR RV1931C"/>
    <property type="match status" value="1"/>
</dbReference>